<dbReference type="HOGENOM" id="CLU_1938169_0_0_1"/>
<keyword evidence="2" id="KW-1185">Reference proteome</keyword>
<protein>
    <recommendedName>
        <fullName evidence="3">VOC domain-containing protein</fullName>
    </recommendedName>
</protein>
<dbReference type="Proteomes" id="UP000053342">
    <property type="component" value="Unassembled WGS sequence"/>
</dbReference>
<organism evidence="1 2">
    <name type="scientific">Exophiala oligosperma</name>
    <dbReference type="NCBI Taxonomy" id="215243"/>
    <lineage>
        <taxon>Eukaryota</taxon>
        <taxon>Fungi</taxon>
        <taxon>Dikarya</taxon>
        <taxon>Ascomycota</taxon>
        <taxon>Pezizomycotina</taxon>
        <taxon>Eurotiomycetes</taxon>
        <taxon>Chaetothyriomycetidae</taxon>
        <taxon>Chaetothyriales</taxon>
        <taxon>Herpotrichiellaceae</taxon>
        <taxon>Exophiala</taxon>
    </lineage>
</organism>
<proteinExistence type="predicted"/>
<reference evidence="1 2" key="1">
    <citation type="submission" date="2015-01" db="EMBL/GenBank/DDBJ databases">
        <title>The Genome Sequence of Exophiala oligosperma CBS72588.</title>
        <authorList>
            <consortium name="The Broad Institute Genomics Platform"/>
            <person name="Cuomo C."/>
            <person name="de Hoog S."/>
            <person name="Gorbushina A."/>
            <person name="Stielow B."/>
            <person name="Teixiera M."/>
            <person name="Abouelleil A."/>
            <person name="Chapman S.B."/>
            <person name="Priest M."/>
            <person name="Young S.K."/>
            <person name="Wortman J."/>
            <person name="Nusbaum C."/>
            <person name="Birren B."/>
        </authorList>
    </citation>
    <scope>NUCLEOTIDE SEQUENCE [LARGE SCALE GENOMIC DNA]</scope>
    <source>
        <strain evidence="1 2">CBS 72588</strain>
    </source>
</reference>
<gene>
    <name evidence="1" type="ORF">PV06_00338</name>
</gene>
<dbReference type="EMBL" id="KN847332">
    <property type="protein sequence ID" value="KIW47666.1"/>
    <property type="molecule type" value="Genomic_DNA"/>
</dbReference>
<dbReference type="VEuPathDB" id="FungiDB:PV06_00338"/>
<dbReference type="RefSeq" id="XP_016267882.1">
    <property type="nucleotide sequence ID" value="XM_016400829.1"/>
</dbReference>
<dbReference type="OrthoDB" id="5371818at2759"/>
<name>A0A0D2B5X0_9EURO</name>
<accession>A0A0D2B5X0</accession>
<sequence>MFSLITYDNEHHGIALAAIPDTGPKIPSIAGPHHRKAKNILPVWSVNQGLITSIYYKDPDGNLLETQVHNFDINKEAMEILKVNVFMKNPFGIDFDPEYLTMKLKSGDESHVDVKKEVEVATRMSPPSFY</sequence>
<dbReference type="SUPFAM" id="SSF54593">
    <property type="entry name" value="Glyoxalase/Bleomycin resistance protein/Dihydroxybiphenyl dioxygenase"/>
    <property type="match status" value="1"/>
</dbReference>
<dbReference type="GeneID" id="27352412"/>
<dbReference type="InterPro" id="IPR029068">
    <property type="entry name" value="Glyas_Bleomycin-R_OHBP_Dase"/>
</dbReference>
<evidence type="ECO:0000313" key="2">
    <source>
        <dbReference type="Proteomes" id="UP000053342"/>
    </source>
</evidence>
<evidence type="ECO:0000313" key="1">
    <source>
        <dbReference type="EMBL" id="KIW47666.1"/>
    </source>
</evidence>
<dbReference type="AlphaFoldDB" id="A0A0D2B5X0"/>
<evidence type="ECO:0008006" key="3">
    <source>
        <dbReference type="Google" id="ProtNLM"/>
    </source>
</evidence>